<name>A0ABS4MFE6_9LACO</name>
<evidence type="ECO:0000313" key="2">
    <source>
        <dbReference type="EMBL" id="MBP2058403.1"/>
    </source>
</evidence>
<comment type="caution">
    <text evidence="2">The sequence shown here is derived from an EMBL/GenBank/DDBJ whole genome shotgun (WGS) entry which is preliminary data.</text>
</comment>
<reference evidence="2 3" key="1">
    <citation type="submission" date="2021-03" db="EMBL/GenBank/DDBJ databases">
        <title>Genomic Encyclopedia of Type Strains, Phase IV (KMG-IV): sequencing the most valuable type-strain genomes for metagenomic binning, comparative biology and taxonomic classification.</title>
        <authorList>
            <person name="Goeker M."/>
        </authorList>
    </citation>
    <scope>NUCLEOTIDE SEQUENCE [LARGE SCALE GENOMIC DNA]</scope>
    <source>
        <strain evidence="2 3">DSM 101872</strain>
    </source>
</reference>
<keyword evidence="1" id="KW-1133">Transmembrane helix</keyword>
<evidence type="ECO:0000256" key="1">
    <source>
        <dbReference type="SAM" id="Phobius"/>
    </source>
</evidence>
<evidence type="ECO:0000313" key="3">
    <source>
        <dbReference type="Proteomes" id="UP001519292"/>
    </source>
</evidence>
<protein>
    <submittedName>
        <fullName evidence="2">Type IV secretory pathway TrbL component</fullName>
    </submittedName>
</protein>
<gene>
    <name evidence="2" type="ORF">J2Z60_001582</name>
</gene>
<proteinExistence type="predicted"/>
<keyword evidence="3" id="KW-1185">Reference proteome</keyword>
<dbReference type="Proteomes" id="UP001519292">
    <property type="component" value="Unassembled WGS sequence"/>
</dbReference>
<accession>A0ABS4MFE6</accession>
<feature type="transmembrane region" description="Helical" evidence="1">
    <location>
        <begin position="7"/>
        <end position="24"/>
    </location>
</feature>
<organism evidence="2 3">
    <name type="scientific">Lactobacillus colini</name>
    <dbReference type="NCBI Taxonomy" id="1819254"/>
    <lineage>
        <taxon>Bacteria</taxon>
        <taxon>Bacillati</taxon>
        <taxon>Bacillota</taxon>
        <taxon>Bacilli</taxon>
        <taxon>Lactobacillales</taxon>
        <taxon>Lactobacillaceae</taxon>
        <taxon>Lactobacillus</taxon>
    </lineage>
</organism>
<feature type="transmembrane region" description="Helical" evidence="1">
    <location>
        <begin position="30"/>
        <end position="49"/>
    </location>
</feature>
<dbReference type="RefSeq" id="WP_209687137.1">
    <property type="nucleotide sequence ID" value="NZ_JAGGLU010000009.1"/>
</dbReference>
<keyword evidence="1" id="KW-0472">Membrane</keyword>
<dbReference type="EMBL" id="JAGGLU010000009">
    <property type="protein sequence ID" value="MBP2058403.1"/>
    <property type="molecule type" value="Genomic_DNA"/>
</dbReference>
<sequence>MKISTIIISLIVLIAAIALVIVSLDGNNLFDTAGVSLIYFAGAVGYFLYNYTLKKRS</sequence>
<keyword evidence="1" id="KW-0812">Transmembrane</keyword>